<protein>
    <submittedName>
        <fullName evidence="1">Uncharacterized protein</fullName>
    </submittedName>
</protein>
<dbReference type="AlphaFoldDB" id="A0A0E1W8V7"/>
<dbReference type="HOGENOM" id="CLU_3133274_0_0_4"/>
<reference evidence="1" key="1">
    <citation type="submission" date="2009-05" db="EMBL/GenBank/DDBJ databases">
        <authorList>
            <person name="Harkins D.M."/>
            <person name="DeShazer D."/>
            <person name="Woods D.E."/>
            <person name="Brinkac L.M."/>
            <person name="Brown K.A."/>
            <person name="Hung G.C."/>
            <person name="Tuanyok A."/>
            <person name="Zhang B."/>
            <person name="Nierman W.C."/>
        </authorList>
    </citation>
    <scope>NUCLEOTIDE SEQUENCE [LARGE SCALE GENOMIC DNA]</scope>
    <source>
        <strain evidence="1">1710a</strain>
    </source>
</reference>
<proteinExistence type="predicted"/>
<accession>A0A0E1W8V7</accession>
<dbReference type="EMBL" id="CM000832">
    <property type="protein sequence ID" value="EET09663.1"/>
    <property type="molecule type" value="Genomic_DNA"/>
</dbReference>
<organism evidence="1">
    <name type="scientific">Burkholderia pseudomallei 1710a</name>
    <dbReference type="NCBI Taxonomy" id="320371"/>
    <lineage>
        <taxon>Bacteria</taxon>
        <taxon>Pseudomonadati</taxon>
        <taxon>Pseudomonadota</taxon>
        <taxon>Betaproteobacteria</taxon>
        <taxon>Burkholderiales</taxon>
        <taxon>Burkholderiaceae</taxon>
        <taxon>Burkholderia</taxon>
        <taxon>pseudomallei group</taxon>
    </lineage>
</organism>
<gene>
    <name evidence="1" type="ORF">BURPS1710A_2590</name>
</gene>
<dbReference type="Proteomes" id="UP000001812">
    <property type="component" value="Chromosome I"/>
</dbReference>
<sequence length="49" mass="5031">MNASPAIEPSVAKLDGNGARAFGRSAEGMRFAVTGTIRARGRWLIAAGA</sequence>
<evidence type="ECO:0000313" key="1">
    <source>
        <dbReference type="EMBL" id="EET09663.1"/>
    </source>
</evidence>
<name>A0A0E1W8V7_BURPE</name>